<dbReference type="STRING" id="75922.BST47_12185"/>
<dbReference type="AlphaFoldDB" id="A0A1X0JRY0"/>
<dbReference type="EMBL" id="MVIM01000005">
    <property type="protein sequence ID" value="ORB65699.1"/>
    <property type="molecule type" value="Genomic_DNA"/>
</dbReference>
<reference evidence="1 2" key="1">
    <citation type="submission" date="2017-02" db="EMBL/GenBank/DDBJ databases">
        <title>The new phylogeny of genus Mycobacterium.</title>
        <authorList>
            <person name="Tortoli E."/>
            <person name="Trovato A."/>
            <person name="Cirillo D.M."/>
        </authorList>
    </citation>
    <scope>NUCLEOTIDE SEQUENCE [LARGE SCALE GENOMIC DNA]</scope>
    <source>
        <strain evidence="1 2">DSM 44338</strain>
    </source>
</reference>
<evidence type="ECO:0008006" key="3">
    <source>
        <dbReference type="Google" id="ProtNLM"/>
    </source>
</evidence>
<keyword evidence="2" id="KW-1185">Reference proteome</keyword>
<protein>
    <recommendedName>
        <fullName evidence="3">DUF1214 domain-containing protein</fullName>
    </recommendedName>
</protein>
<proteinExistence type="predicted"/>
<dbReference type="InterPro" id="IPR037049">
    <property type="entry name" value="DUF1214_C_sf"/>
</dbReference>
<sequence length="437" mass="47952">MSTESSATALRAAWTDLIDGLNRARDAIDSPDLHAPPQTERGLAEGYRYLLGFTFGAIERALCEDPAFPYFRRAIQPVDKATIDNADALYLSASIDGGATYRVRGRLVGLKAPQYMIFEAHTAYAGDSGTLAELSPTERAITGSLDSTGLVVADDGQFEILVAPARPADHIGNFIASRQVIGDDTKDARFLIVRMLFHDWENELSPDLQIVQAGGEGAHPPPIDPSAAAIKIRRVGEIVENQMKFWNEFYDVVLEAHGDRNGDGQTFMPRNGLNEPARANLATGGGQCTNVYSGGMFDLGADEALLIEIDAPVEPAYTGFHLGNLWGESLDYANHVTSLNGFQAEADTDGVTRFVIAHRDPGVPNWLDTTGQTQGFLTARWTYPEPPDELPKVNVSKMAFGEVRQHLPAATRVVSPGERNEQIRIRQEHVQRRYRQY</sequence>
<accession>A0A1X0JRY0</accession>
<dbReference type="OrthoDB" id="3204158at2"/>
<comment type="caution">
    <text evidence="1">The sequence shown here is derived from an EMBL/GenBank/DDBJ whole genome shotgun (WGS) entry which is preliminary data.</text>
</comment>
<dbReference type="Proteomes" id="UP000192411">
    <property type="component" value="Unassembled WGS sequence"/>
</dbReference>
<evidence type="ECO:0000313" key="2">
    <source>
        <dbReference type="Proteomes" id="UP000192411"/>
    </source>
</evidence>
<gene>
    <name evidence="1" type="ORF">BST47_12185</name>
</gene>
<dbReference type="RefSeq" id="WP_083125789.1">
    <property type="nucleotide sequence ID" value="NZ_MVIM01000005.1"/>
</dbReference>
<dbReference type="Gene3D" id="2.60.120.600">
    <property type="entry name" value="Domain of unknown function DUF1214, C-terminal domain"/>
    <property type="match status" value="1"/>
</dbReference>
<name>A0A1X0JRY0_9MYCO</name>
<evidence type="ECO:0000313" key="1">
    <source>
        <dbReference type="EMBL" id="ORB65699.1"/>
    </source>
</evidence>
<organism evidence="1 2">
    <name type="scientific">Mycolicibacterium tusciae</name>
    <dbReference type="NCBI Taxonomy" id="75922"/>
    <lineage>
        <taxon>Bacteria</taxon>
        <taxon>Bacillati</taxon>
        <taxon>Actinomycetota</taxon>
        <taxon>Actinomycetes</taxon>
        <taxon>Mycobacteriales</taxon>
        <taxon>Mycobacteriaceae</taxon>
        <taxon>Mycolicibacterium</taxon>
    </lineage>
</organism>